<gene>
    <name evidence="1" type="ORF">KW868_15720</name>
</gene>
<proteinExistence type="predicted"/>
<name>A0A8X8GLX0_ACIGI</name>
<comment type="caution">
    <text evidence="1">The sequence shown here is derived from an EMBL/GenBank/DDBJ whole genome shotgun (WGS) entry which is preliminary data.</text>
</comment>
<organism evidence="1 2">
    <name type="scientific">Acinetobacter guillouiae</name>
    <name type="common">Acinetobacter genomosp. 11</name>
    <dbReference type="NCBI Taxonomy" id="106649"/>
    <lineage>
        <taxon>Bacteria</taxon>
        <taxon>Pseudomonadati</taxon>
        <taxon>Pseudomonadota</taxon>
        <taxon>Gammaproteobacteria</taxon>
        <taxon>Moraxellales</taxon>
        <taxon>Moraxellaceae</taxon>
        <taxon>Acinetobacter</taxon>
    </lineage>
</organism>
<protein>
    <submittedName>
        <fullName evidence="1">Uncharacterized protein</fullName>
    </submittedName>
</protein>
<reference evidence="1" key="1">
    <citation type="submission" date="2021-07" db="EMBL/GenBank/DDBJ databases">
        <authorList>
            <person name="Fernandez M."/>
            <person name="Pereira P."/>
            <person name="Torres Tejerizo G.A."/>
            <person name="Gonzalez P."/>
            <person name="Agostini E."/>
        </authorList>
    </citation>
    <scope>NUCLEOTIDE SEQUENCE</scope>
    <source>
        <strain evidence="1">SFC 500-1A</strain>
    </source>
</reference>
<dbReference type="Proteomes" id="UP000887320">
    <property type="component" value="Unassembled WGS sequence"/>
</dbReference>
<evidence type="ECO:0000313" key="2">
    <source>
        <dbReference type="Proteomes" id="UP000887320"/>
    </source>
</evidence>
<sequence length="175" mass="20110">MNLQEGEAFPAYSLQIGIKMKFKRIIFICFISVSLSACSNATELDSKELKQSFESSSAYFSLDTPIYKVIDKKIKSEVSDAIYDSALMKVSILKAYEEQSLFNGKIENDALPSLISDYCWIGKFVSDYSKIRPTANQEDLKTLKWLEDKRIKWKAIIQKNYADPRFVSSKDYCPY</sequence>
<accession>A0A8X8GLX0</accession>
<dbReference type="AlphaFoldDB" id="A0A8X8GLX0"/>
<evidence type="ECO:0000313" key="1">
    <source>
        <dbReference type="EMBL" id="MCF0265894.1"/>
    </source>
</evidence>
<dbReference type="EMBL" id="JAHWXT010000006">
    <property type="protein sequence ID" value="MCF0265894.1"/>
    <property type="molecule type" value="Genomic_DNA"/>
</dbReference>